<organism evidence="3 4">
    <name type="scientific">Flavobacterium bizetiae</name>
    <dbReference type="NCBI Taxonomy" id="2704140"/>
    <lineage>
        <taxon>Bacteria</taxon>
        <taxon>Pseudomonadati</taxon>
        <taxon>Bacteroidota</taxon>
        <taxon>Flavobacteriia</taxon>
        <taxon>Flavobacteriales</taxon>
        <taxon>Flavobacteriaceae</taxon>
        <taxon>Flavobacterium</taxon>
    </lineage>
</organism>
<sequence length="128" mass="15585">MGRFRQRMYDEYRQEFSTDESYNIAYKKVKKIKGFYSHLKVYIIVNAIIIFTSLNRNFVGYDFNNGNHFTIRSFNNWEIYSTALFWGIALLIHAFTVFGPDIFFGKDWEQKKIQKYMERESQNKNKWE</sequence>
<dbReference type="RefSeq" id="WP_173972691.1">
    <property type="nucleotide sequence ID" value="NZ_CADCSU010000159.1"/>
</dbReference>
<dbReference type="AlphaFoldDB" id="A0A6J4GUS2"/>
<evidence type="ECO:0000313" key="4">
    <source>
        <dbReference type="Proteomes" id="UP000479938"/>
    </source>
</evidence>
<name>A0A6J4GUS2_9FLAO</name>
<feature type="domain" description="2TM" evidence="2">
    <location>
        <begin position="25"/>
        <end position="118"/>
    </location>
</feature>
<evidence type="ECO:0000256" key="1">
    <source>
        <dbReference type="SAM" id="Phobius"/>
    </source>
</evidence>
<dbReference type="Proteomes" id="UP000479938">
    <property type="component" value="Unassembled WGS sequence"/>
</dbReference>
<feature type="transmembrane region" description="Helical" evidence="1">
    <location>
        <begin position="79"/>
        <end position="104"/>
    </location>
</feature>
<keyword evidence="1" id="KW-1133">Transmembrane helix</keyword>
<dbReference type="Pfam" id="PF13239">
    <property type="entry name" value="2TM"/>
    <property type="match status" value="1"/>
</dbReference>
<gene>
    <name evidence="3" type="ORF">FLA105534_04174</name>
</gene>
<proteinExistence type="predicted"/>
<keyword evidence="4" id="KW-1185">Reference proteome</keyword>
<evidence type="ECO:0000313" key="3">
    <source>
        <dbReference type="EMBL" id="CAA9202626.1"/>
    </source>
</evidence>
<protein>
    <recommendedName>
        <fullName evidence="2">2TM domain-containing protein</fullName>
    </recommendedName>
</protein>
<keyword evidence="1" id="KW-0472">Membrane</keyword>
<reference evidence="3 4" key="1">
    <citation type="submission" date="2020-02" db="EMBL/GenBank/DDBJ databases">
        <authorList>
            <person name="Criscuolo A."/>
        </authorList>
    </citation>
    <scope>NUCLEOTIDE SEQUENCE [LARGE SCALE GENOMIC DNA]</scope>
    <source>
        <strain evidence="3">CIP105534</strain>
    </source>
</reference>
<evidence type="ECO:0000259" key="2">
    <source>
        <dbReference type="Pfam" id="PF13239"/>
    </source>
</evidence>
<accession>A0A6J4GUS2</accession>
<dbReference type="InterPro" id="IPR025698">
    <property type="entry name" value="2TM_dom"/>
</dbReference>
<keyword evidence="1" id="KW-0812">Transmembrane</keyword>
<feature type="transmembrane region" description="Helical" evidence="1">
    <location>
        <begin position="39"/>
        <end position="59"/>
    </location>
</feature>
<dbReference type="EMBL" id="CADCSU010000159">
    <property type="protein sequence ID" value="CAA9202626.1"/>
    <property type="molecule type" value="Genomic_DNA"/>
</dbReference>